<reference evidence="3" key="1">
    <citation type="submission" date="2024-07" db="EMBL/GenBank/DDBJ databases">
        <title>Two chromosome-level genome assemblies of Korean endemic species Abeliophyllum distichum and Forsythia ovata (Oleaceae).</title>
        <authorList>
            <person name="Jang H."/>
        </authorList>
    </citation>
    <scope>NUCLEOTIDE SEQUENCE [LARGE SCALE GENOMIC DNA]</scope>
</reference>
<proteinExistence type="predicted"/>
<gene>
    <name evidence="2" type="ORF">Fot_55797</name>
</gene>
<evidence type="ECO:0000313" key="3">
    <source>
        <dbReference type="Proteomes" id="UP001604277"/>
    </source>
</evidence>
<name>A0ABD1P390_9LAMI</name>
<comment type="caution">
    <text evidence="2">The sequence shown here is derived from an EMBL/GenBank/DDBJ whole genome shotgun (WGS) entry which is preliminary data.</text>
</comment>
<accession>A0ABD1P390</accession>
<evidence type="ECO:0000256" key="1">
    <source>
        <dbReference type="SAM" id="Coils"/>
    </source>
</evidence>
<dbReference type="AlphaFoldDB" id="A0ABD1P390"/>
<sequence length="110" mass="12535">MNMNTSRRAQLGDVLNAQRIALEALEVANGENHRLTTEALARQEEVPRLKSELEECKMEKMEAESLRDSTLAENEYLNKRLQNAEAEFVANFHHTDAYSSFSSYFTSVGH</sequence>
<dbReference type="EMBL" id="JBFOLJ010000030">
    <property type="protein sequence ID" value="KAL2458320.1"/>
    <property type="molecule type" value="Genomic_DNA"/>
</dbReference>
<evidence type="ECO:0000313" key="2">
    <source>
        <dbReference type="EMBL" id="KAL2458320.1"/>
    </source>
</evidence>
<dbReference type="Proteomes" id="UP001604277">
    <property type="component" value="Unassembled WGS sequence"/>
</dbReference>
<feature type="coiled-coil region" evidence="1">
    <location>
        <begin position="46"/>
        <end position="87"/>
    </location>
</feature>
<keyword evidence="3" id="KW-1185">Reference proteome</keyword>
<protein>
    <submittedName>
        <fullName evidence="2">Uncharacterized protein</fullName>
    </submittedName>
</protein>
<organism evidence="2 3">
    <name type="scientific">Forsythia ovata</name>
    <dbReference type="NCBI Taxonomy" id="205694"/>
    <lineage>
        <taxon>Eukaryota</taxon>
        <taxon>Viridiplantae</taxon>
        <taxon>Streptophyta</taxon>
        <taxon>Embryophyta</taxon>
        <taxon>Tracheophyta</taxon>
        <taxon>Spermatophyta</taxon>
        <taxon>Magnoliopsida</taxon>
        <taxon>eudicotyledons</taxon>
        <taxon>Gunneridae</taxon>
        <taxon>Pentapetalae</taxon>
        <taxon>asterids</taxon>
        <taxon>lamiids</taxon>
        <taxon>Lamiales</taxon>
        <taxon>Oleaceae</taxon>
        <taxon>Forsythieae</taxon>
        <taxon>Forsythia</taxon>
    </lineage>
</organism>
<keyword evidence="1" id="KW-0175">Coiled coil</keyword>